<organism evidence="1 2">
    <name type="scientific">Paenibacillus larvae subsp. pulvifaciens</name>
    <dbReference type="NCBI Taxonomy" id="1477"/>
    <lineage>
        <taxon>Bacteria</taxon>
        <taxon>Bacillati</taxon>
        <taxon>Bacillota</taxon>
        <taxon>Bacilli</taxon>
        <taxon>Bacillales</taxon>
        <taxon>Paenibacillaceae</taxon>
        <taxon>Paenibacillus</taxon>
    </lineage>
</organism>
<dbReference type="RefSeq" id="WP_083040473.1">
    <property type="nucleotide sequence ID" value="NZ_CP020557.1"/>
</dbReference>
<gene>
    <name evidence="1" type="ORF">B7C51_14720</name>
</gene>
<dbReference type="Proteomes" id="UP000192727">
    <property type="component" value="Chromosome"/>
</dbReference>
<reference evidence="1 2" key="1">
    <citation type="submission" date="2017-03" db="EMBL/GenBank/DDBJ databases">
        <title>Paenibacillus larvae genome sequencing.</title>
        <authorList>
            <person name="Dingman D.W."/>
        </authorList>
    </citation>
    <scope>NUCLEOTIDE SEQUENCE [LARGE SCALE GENOMIC DNA]</scope>
    <source>
        <strain evidence="1 2">SAG 10367</strain>
    </source>
</reference>
<dbReference type="EMBL" id="CP020557">
    <property type="protein sequence ID" value="ARF68777.1"/>
    <property type="molecule type" value="Genomic_DNA"/>
</dbReference>
<evidence type="ECO:0000313" key="1">
    <source>
        <dbReference type="EMBL" id="ARF68777.1"/>
    </source>
</evidence>
<dbReference type="AlphaFoldDB" id="A0A1V0UUC7"/>
<accession>A0A1V0UUC7</accession>
<sequence length="96" mass="10218">MNTKLSKEGVQKWVGQHIVAYKKDGSQVSGKLVRVKGDKLYLSANNGKEVHTKAVIPLVLFDLLAIGTGPAAFGGWGFGPYGYGGGFFGGPGPFFW</sequence>
<evidence type="ECO:0008006" key="3">
    <source>
        <dbReference type="Google" id="ProtNLM"/>
    </source>
</evidence>
<protein>
    <recommendedName>
        <fullName evidence="3">50S ribosomal protein L33</fullName>
    </recommendedName>
</protein>
<proteinExistence type="predicted"/>
<name>A0A1V0UUC7_9BACL</name>
<evidence type="ECO:0000313" key="2">
    <source>
        <dbReference type="Proteomes" id="UP000192727"/>
    </source>
</evidence>